<dbReference type="STRING" id="425264.A0A3G2S431"/>
<dbReference type="Pfam" id="PF03330">
    <property type="entry name" value="DPBB_1"/>
    <property type="match status" value="1"/>
</dbReference>
<evidence type="ECO:0000313" key="5">
    <source>
        <dbReference type="Proteomes" id="UP000269793"/>
    </source>
</evidence>
<name>A0A3G2S431_MALR7</name>
<proteinExistence type="predicted"/>
<feature type="domain" description="RlpA-like protein double-psi beta-barrel" evidence="3">
    <location>
        <begin position="96"/>
        <end position="162"/>
    </location>
</feature>
<accession>A0A3G2S431</accession>
<dbReference type="PANTHER" id="PTHR31836:SF27">
    <property type="entry name" value="RLPA-LIKE PROTEIN DOUBLE-PSI BETA-BARREL DOMAIN-CONTAINING PROTEIN"/>
    <property type="match status" value="1"/>
</dbReference>
<keyword evidence="5" id="KW-1185">Reference proteome</keyword>
<dbReference type="OrthoDB" id="623670at2759"/>
<dbReference type="EMBL" id="CP033149">
    <property type="protein sequence ID" value="AYO42149.1"/>
    <property type="molecule type" value="Genomic_DNA"/>
</dbReference>
<dbReference type="Gene3D" id="2.40.40.10">
    <property type="entry name" value="RlpA-like domain"/>
    <property type="match status" value="1"/>
</dbReference>
<dbReference type="InterPro" id="IPR009009">
    <property type="entry name" value="RlpA-like_DPBB"/>
</dbReference>
<evidence type="ECO:0000259" key="3">
    <source>
        <dbReference type="Pfam" id="PF03330"/>
    </source>
</evidence>
<dbReference type="AlphaFoldDB" id="A0A3G2S431"/>
<dbReference type="SUPFAM" id="SSF50685">
    <property type="entry name" value="Barwin-like endoglucanases"/>
    <property type="match status" value="1"/>
</dbReference>
<keyword evidence="1" id="KW-0732">Signal</keyword>
<sequence length="171" mass="18249">MPTPGSHHGMIRRRGLIESILRGGEFGSTDTPAPTTTRSTSTSRTHSATHKSSSSSSSSSDSGQGKTYEGEATHYQPGLGSCGDNSDASEMVVAVSHSKYDAKAKSQNPNENPFCGKKVKVTYEGKSIEVKVVDRCPGCSENDLDLSPSAFKKLAPLGKGRLKQVKWKMID</sequence>
<organism evidence="4 5">
    <name type="scientific">Malassezia restricta (strain ATCC 96810 / NBRC 103918 / CBS 7877)</name>
    <name type="common">Seborrheic dermatitis infection agent</name>
    <dbReference type="NCBI Taxonomy" id="425264"/>
    <lineage>
        <taxon>Eukaryota</taxon>
        <taxon>Fungi</taxon>
        <taxon>Dikarya</taxon>
        <taxon>Basidiomycota</taxon>
        <taxon>Ustilaginomycotina</taxon>
        <taxon>Malasseziomycetes</taxon>
        <taxon>Malasseziales</taxon>
        <taxon>Malasseziaceae</taxon>
        <taxon>Malassezia</taxon>
    </lineage>
</organism>
<feature type="region of interest" description="Disordered" evidence="2">
    <location>
        <begin position="1"/>
        <end position="86"/>
    </location>
</feature>
<protein>
    <submittedName>
        <fullName evidence="4">Allergen Asp f 7</fullName>
    </submittedName>
</protein>
<evidence type="ECO:0000313" key="4">
    <source>
        <dbReference type="EMBL" id="AYO42149.1"/>
    </source>
</evidence>
<gene>
    <name evidence="4" type="ORF">DNF11_1199</name>
</gene>
<dbReference type="Proteomes" id="UP000269793">
    <property type="component" value="Chromosome II"/>
</dbReference>
<dbReference type="PANTHER" id="PTHR31836">
    <property type="match status" value="1"/>
</dbReference>
<feature type="compositionally biased region" description="Low complexity" evidence="2">
    <location>
        <begin position="28"/>
        <end position="62"/>
    </location>
</feature>
<dbReference type="CDD" id="cd22191">
    <property type="entry name" value="DPBB_RlpA_EXP_N-like"/>
    <property type="match status" value="1"/>
</dbReference>
<evidence type="ECO:0000256" key="2">
    <source>
        <dbReference type="SAM" id="MobiDB-lite"/>
    </source>
</evidence>
<dbReference type="VEuPathDB" id="FungiDB:DNF11_1199"/>
<dbReference type="InterPro" id="IPR036908">
    <property type="entry name" value="RlpA-like_sf"/>
</dbReference>
<reference evidence="4 5" key="1">
    <citation type="submission" date="2018-10" db="EMBL/GenBank/DDBJ databases">
        <title>Complete genome sequence of Malassezia restricta CBS 7877.</title>
        <authorList>
            <person name="Morand S.C."/>
            <person name="Bertignac M."/>
            <person name="Iltis A."/>
            <person name="Kolder I."/>
            <person name="Pirovano W."/>
            <person name="Jourdain R."/>
            <person name="Clavaud C."/>
        </authorList>
    </citation>
    <scope>NUCLEOTIDE SEQUENCE [LARGE SCALE GENOMIC DNA]</scope>
    <source>
        <strain evidence="4 5">CBS 7877</strain>
    </source>
</reference>
<evidence type="ECO:0000256" key="1">
    <source>
        <dbReference type="ARBA" id="ARBA00022729"/>
    </source>
</evidence>
<dbReference type="InterPro" id="IPR051477">
    <property type="entry name" value="Expansin_CellWall"/>
</dbReference>